<accession>A0A4Y0BJT7</accession>
<evidence type="ECO:0000256" key="2">
    <source>
        <dbReference type="ARBA" id="ARBA00022771"/>
    </source>
</evidence>
<evidence type="ECO:0000256" key="3">
    <source>
        <dbReference type="ARBA" id="ARBA00022833"/>
    </source>
</evidence>
<dbReference type="Gene3D" id="2.170.270.10">
    <property type="entry name" value="SET domain"/>
    <property type="match status" value="1"/>
</dbReference>
<dbReference type="EnsemblMetazoa" id="AFUN020873-RA">
    <property type="protein sequence ID" value="AFUN020873-PA"/>
    <property type="gene ID" value="AFUN020873"/>
</dbReference>
<dbReference type="PANTHER" id="PTHR47111">
    <property type="entry name" value="BCDNA.LD29892"/>
    <property type="match status" value="1"/>
</dbReference>
<dbReference type="Gene3D" id="1.10.220.160">
    <property type="match status" value="1"/>
</dbReference>
<name>A0A4Y0BJT7_ANOFN</name>
<keyword evidence="3" id="KW-0862">Zinc</keyword>
<dbReference type="PROSITE" id="PS01360">
    <property type="entry name" value="ZF_MYND_1"/>
    <property type="match status" value="1"/>
</dbReference>
<dbReference type="SUPFAM" id="SSF144232">
    <property type="entry name" value="HIT/MYND zinc finger-like"/>
    <property type="match status" value="1"/>
</dbReference>
<dbReference type="InterPro" id="IPR046341">
    <property type="entry name" value="SET_dom_sf"/>
</dbReference>
<dbReference type="InterPro" id="IPR002893">
    <property type="entry name" value="Znf_MYND"/>
</dbReference>
<dbReference type="Pfam" id="PF01753">
    <property type="entry name" value="zf-MYND"/>
    <property type="match status" value="1"/>
</dbReference>
<evidence type="ECO:0000256" key="4">
    <source>
        <dbReference type="PROSITE-ProRule" id="PRU00134"/>
    </source>
</evidence>
<evidence type="ECO:0000256" key="1">
    <source>
        <dbReference type="ARBA" id="ARBA00022723"/>
    </source>
</evidence>
<sequence length="597" mass="69555">MASRSDDYMLDVEPKNDEKVPEISIIRRNPTSMQLILDISSHFQTLSNNAQIGKRMPVIQAKVYWLRDSMQKKMYLADYGQHLQRVGKFRDSIRFLEAALSIETDTETDNVQKEIIKLLDKAYENTVRFRPELSVLCWEMDLFGTNDSRTMSCESKNGILTAKRNFNKGDVLFIDKPVVGYVQDSMLQCNCCALKTLHTIPCMQCFAVCYCSVECQRKDEHYHKYECLGFHLQFSPITKNVLALRTLVKALDILKQNLLLRKHALHKPETPQQLWEVLLENHTHSADFLEIFQLCTCDHFSAERELYHTVLQTVPQITHYIAQDKQLLEDYKLCWMGLTHDCCTLFLESVLLRLLFVTKSRSCCFSYVLAFKKTDYGNMLLLTGATGDETRDYKFTADPFVMGENQYNGMYRFQSEMLSSRTNYNTITVLLDHGAVAFRAADEIKKGDKLIFTEASTKDVAYLHAISSQEIYVLASSNSGLCTEKVIFENHIKIWSQLIKSKAKIFTEDHFLDLLLLFDRFITLYHKLPKKQSCIVTLYQTINMLEVVYQEARMIPLVLMQDEWMVRLIYRYGRLRAIKDANTINFINYMYDMYFLD</sequence>
<dbReference type="PROSITE" id="PS50865">
    <property type="entry name" value="ZF_MYND_2"/>
    <property type="match status" value="1"/>
</dbReference>
<dbReference type="PANTHER" id="PTHR47111:SF1">
    <property type="entry name" value="SET AND MYND DOMAIN-CONTAINING PROTEIN 4"/>
    <property type="match status" value="1"/>
</dbReference>
<evidence type="ECO:0000313" key="6">
    <source>
        <dbReference type="EnsemblMetazoa" id="AFUN020873-PA"/>
    </source>
</evidence>
<dbReference type="GO" id="GO:0008270">
    <property type="term" value="F:zinc ion binding"/>
    <property type="evidence" value="ECO:0007669"/>
    <property type="project" value="UniProtKB-KW"/>
</dbReference>
<organism evidence="6">
    <name type="scientific">Anopheles funestus</name>
    <name type="common">African malaria mosquito</name>
    <dbReference type="NCBI Taxonomy" id="62324"/>
    <lineage>
        <taxon>Eukaryota</taxon>
        <taxon>Metazoa</taxon>
        <taxon>Ecdysozoa</taxon>
        <taxon>Arthropoda</taxon>
        <taxon>Hexapoda</taxon>
        <taxon>Insecta</taxon>
        <taxon>Pterygota</taxon>
        <taxon>Neoptera</taxon>
        <taxon>Endopterygota</taxon>
        <taxon>Diptera</taxon>
        <taxon>Nematocera</taxon>
        <taxon>Culicoidea</taxon>
        <taxon>Culicidae</taxon>
        <taxon>Anophelinae</taxon>
        <taxon>Anopheles</taxon>
    </lineage>
</organism>
<keyword evidence="1" id="KW-0479">Metal-binding</keyword>
<protein>
    <submittedName>
        <fullName evidence="6">MYND-type domain-containing protein</fullName>
    </submittedName>
</protein>
<dbReference type="AlphaFoldDB" id="A0A4Y0BJT7"/>
<feature type="domain" description="MYND-type" evidence="5">
    <location>
        <begin position="189"/>
        <end position="227"/>
    </location>
</feature>
<dbReference type="VEuPathDB" id="VectorBase:AFUN2_000897"/>
<evidence type="ECO:0000259" key="5">
    <source>
        <dbReference type="PROSITE" id="PS50865"/>
    </source>
</evidence>
<proteinExistence type="predicted"/>
<reference evidence="6" key="1">
    <citation type="submission" date="2020-05" db="UniProtKB">
        <authorList>
            <consortium name="EnsemblMetazoa"/>
        </authorList>
    </citation>
    <scope>IDENTIFICATION</scope>
    <source>
        <strain evidence="6">FUMOZ</strain>
    </source>
</reference>
<dbReference type="VEuPathDB" id="VectorBase:AFUN020873"/>
<keyword evidence="2 4" id="KW-0863">Zinc-finger</keyword>
<dbReference type="Gene3D" id="6.10.140.2220">
    <property type="match status" value="1"/>
</dbReference>